<comment type="caution">
    <text evidence="1">The sequence shown here is derived from an EMBL/GenBank/DDBJ whole genome shotgun (WGS) entry which is preliminary data.</text>
</comment>
<keyword evidence="2" id="KW-1185">Reference proteome</keyword>
<proteinExistence type="predicted"/>
<gene>
    <name evidence="1" type="ORF">DPMN_011243</name>
</gene>
<organism evidence="1 2">
    <name type="scientific">Dreissena polymorpha</name>
    <name type="common">Zebra mussel</name>
    <name type="synonym">Mytilus polymorpha</name>
    <dbReference type="NCBI Taxonomy" id="45954"/>
    <lineage>
        <taxon>Eukaryota</taxon>
        <taxon>Metazoa</taxon>
        <taxon>Spiralia</taxon>
        <taxon>Lophotrochozoa</taxon>
        <taxon>Mollusca</taxon>
        <taxon>Bivalvia</taxon>
        <taxon>Autobranchia</taxon>
        <taxon>Heteroconchia</taxon>
        <taxon>Euheterodonta</taxon>
        <taxon>Imparidentia</taxon>
        <taxon>Neoheterodontei</taxon>
        <taxon>Myida</taxon>
        <taxon>Dreissenoidea</taxon>
        <taxon>Dreissenidae</taxon>
        <taxon>Dreissena</taxon>
    </lineage>
</organism>
<accession>A0A9D4N070</accession>
<protein>
    <submittedName>
        <fullName evidence="1">Uncharacterized protein</fullName>
    </submittedName>
</protein>
<reference evidence="1" key="1">
    <citation type="journal article" date="2019" name="bioRxiv">
        <title>The Genome of the Zebra Mussel, Dreissena polymorpha: A Resource for Invasive Species Research.</title>
        <authorList>
            <person name="McCartney M.A."/>
            <person name="Auch B."/>
            <person name="Kono T."/>
            <person name="Mallez S."/>
            <person name="Zhang Y."/>
            <person name="Obille A."/>
            <person name="Becker A."/>
            <person name="Abrahante J.E."/>
            <person name="Garbe J."/>
            <person name="Badalamenti J.P."/>
            <person name="Herman A."/>
            <person name="Mangelson H."/>
            <person name="Liachko I."/>
            <person name="Sullivan S."/>
            <person name="Sone E.D."/>
            <person name="Koren S."/>
            <person name="Silverstein K.A.T."/>
            <person name="Beckman K.B."/>
            <person name="Gohl D.M."/>
        </authorList>
    </citation>
    <scope>NUCLEOTIDE SEQUENCE</scope>
    <source>
        <strain evidence="1">Duluth1</strain>
        <tissue evidence="1">Whole animal</tissue>
    </source>
</reference>
<evidence type="ECO:0000313" key="2">
    <source>
        <dbReference type="Proteomes" id="UP000828390"/>
    </source>
</evidence>
<reference evidence="1" key="2">
    <citation type="submission" date="2020-11" db="EMBL/GenBank/DDBJ databases">
        <authorList>
            <person name="McCartney M.A."/>
            <person name="Auch B."/>
            <person name="Kono T."/>
            <person name="Mallez S."/>
            <person name="Becker A."/>
            <person name="Gohl D.M."/>
            <person name="Silverstein K.A.T."/>
            <person name="Koren S."/>
            <person name="Bechman K.B."/>
            <person name="Herman A."/>
            <person name="Abrahante J.E."/>
            <person name="Garbe J."/>
        </authorList>
    </citation>
    <scope>NUCLEOTIDE SEQUENCE</scope>
    <source>
        <strain evidence="1">Duluth1</strain>
        <tissue evidence="1">Whole animal</tissue>
    </source>
</reference>
<name>A0A9D4N070_DREPO</name>
<dbReference type="AlphaFoldDB" id="A0A9D4N070"/>
<dbReference type="EMBL" id="JAIWYP010000001">
    <property type="protein sequence ID" value="KAH3887227.1"/>
    <property type="molecule type" value="Genomic_DNA"/>
</dbReference>
<sequence>MEPPKGKGREGGLERPGAVTWMQMLSRWAKHGGSLRDSPRTETPGASWLAAYVPDGTTGEDEMKISFRQTFRQSYMKIGHQM</sequence>
<evidence type="ECO:0000313" key="1">
    <source>
        <dbReference type="EMBL" id="KAH3887227.1"/>
    </source>
</evidence>
<dbReference type="Proteomes" id="UP000828390">
    <property type="component" value="Unassembled WGS sequence"/>
</dbReference>